<dbReference type="Pfam" id="PF18974">
    <property type="entry name" value="DUF5710"/>
    <property type="match status" value="1"/>
</dbReference>
<dbReference type="Proteomes" id="UP000634004">
    <property type="component" value="Unassembled WGS sequence"/>
</dbReference>
<keyword evidence="3" id="KW-1185">Reference proteome</keyword>
<gene>
    <name evidence="2" type="ORF">GCM10009069_11360</name>
</gene>
<proteinExistence type="predicted"/>
<feature type="domain" description="DUF5710" evidence="1">
    <location>
        <begin position="2"/>
        <end position="43"/>
    </location>
</feature>
<evidence type="ECO:0000313" key="3">
    <source>
        <dbReference type="Proteomes" id="UP000634004"/>
    </source>
</evidence>
<comment type="caution">
    <text evidence="2">The sequence shown here is derived from an EMBL/GenBank/DDBJ whole genome shotgun (WGS) entry which is preliminary data.</text>
</comment>
<dbReference type="AlphaFoldDB" id="A0A8J3G1X3"/>
<sequence>MKRYINVAYKDRDMAKRLGARWDPSVKRWYCPPGSVLAKAYGWRKAPAGGMTASANVSPSVAANSNSLASRGNPQLSLLG</sequence>
<protein>
    <recommendedName>
        <fullName evidence="1">DUF5710 domain-containing protein</fullName>
    </recommendedName>
</protein>
<name>A0A8J3G1X3_9PROT</name>
<evidence type="ECO:0000313" key="2">
    <source>
        <dbReference type="EMBL" id="GHA89935.1"/>
    </source>
</evidence>
<evidence type="ECO:0000259" key="1">
    <source>
        <dbReference type="Pfam" id="PF18974"/>
    </source>
</evidence>
<dbReference type="EMBL" id="BMZH01000003">
    <property type="protein sequence ID" value="GHA89935.1"/>
    <property type="molecule type" value="Genomic_DNA"/>
</dbReference>
<reference evidence="2" key="2">
    <citation type="submission" date="2020-09" db="EMBL/GenBank/DDBJ databases">
        <authorList>
            <person name="Sun Q."/>
            <person name="Kim S."/>
        </authorList>
    </citation>
    <scope>NUCLEOTIDE SEQUENCE</scope>
    <source>
        <strain evidence="2">KCTC 32513</strain>
    </source>
</reference>
<organism evidence="2 3">
    <name type="scientific">Algimonas arctica</name>
    <dbReference type="NCBI Taxonomy" id="1479486"/>
    <lineage>
        <taxon>Bacteria</taxon>
        <taxon>Pseudomonadati</taxon>
        <taxon>Pseudomonadota</taxon>
        <taxon>Alphaproteobacteria</taxon>
        <taxon>Maricaulales</taxon>
        <taxon>Robiginitomaculaceae</taxon>
        <taxon>Algimonas</taxon>
    </lineage>
</organism>
<accession>A0A8J3G1X3</accession>
<reference evidence="2" key="1">
    <citation type="journal article" date="2014" name="Int. J. Syst. Evol. Microbiol.">
        <title>Complete genome sequence of Corynebacterium casei LMG S-19264T (=DSM 44701T), isolated from a smear-ripened cheese.</title>
        <authorList>
            <consortium name="US DOE Joint Genome Institute (JGI-PGF)"/>
            <person name="Walter F."/>
            <person name="Albersmeier A."/>
            <person name="Kalinowski J."/>
            <person name="Ruckert C."/>
        </authorList>
    </citation>
    <scope>NUCLEOTIDE SEQUENCE</scope>
    <source>
        <strain evidence="2">KCTC 32513</strain>
    </source>
</reference>
<dbReference type="InterPro" id="IPR043764">
    <property type="entry name" value="DUF5710"/>
</dbReference>